<keyword evidence="1" id="KW-0472">Membrane</keyword>
<dbReference type="AlphaFoldDB" id="M0DF28"/>
<keyword evidence="1" id="KW-1133">Transmembrane helix</keyword>
<dbReference type="RefSeq" id="WP_007345188.1">
    <property type="nucleotide sequence ID" value="NZ_AOIW01000049.1"/>
</dbReference>
<feature type="transmembrane region" description="Helical" evidence="1">
    <location>
        <begin position="12"/>
        <end position="30"/>
    </location>
</feature>
<protein>
    <submittedName>
        <fullName evidence="2">Uncharacterized protein</fullName>
    </submittedName>
</protein>
<accession>M0DF28</accession>
<gene>
    <name evidence="2" type="ORF">C473_08105</name>
</gene>
<evidence type="ECO:0000256" key="1">
    <source>
        <dbReference type="SAM" id="Phobius"/>
    </source>
</evidence>
<organism evidence="2 3">
    <name type="scientific">Halorubrum distributum JCM 10247</name>
    <dbReference type="NCBI Taxonomy" id="1227486"/>
    <lineage>
        <taxon>Archaea</taxon>
        <taxon>Methanobacteriati</taxon>
        <taxon>Methanobacteriota</taxon>
        <taxon>Stenosarchaea group</taxon>
        <taxon>Halobacteria</taxon>
        <taxon>Halobacteriales</taxon>
        <taxon>Haloferacaceae</taxon>
        <taxon>Halorubrum</taxon>
        <taxon>Halorubrum distributum group</taxon>
    </lineage>
</organism>
<evidence type="ECO:0000313" key="3">
    <source>
        <dbReference type="Proteomes" id="UP000011572"/>
    </source>
</evidence>
<proteinExistence type="predicted"/>
<reference evidence="2 3" key="1">
    <citation type="journal article" date="2014" name="PLoS Genet.">
        <title>Phylogenetically driven sequencing of extremely halophilic archaea reveals strategies for static and dynamic osmo-response.</title>
        <authorList>
            <person name="Becker E.A."/>
            <person name="Seitzer P.M."/>
            <person name="Tritt A."/>
            <person name="Larsen D."/>
            <person name="Krusor M."/>
            <person name="Yao A.I."/>
            <person name="Wu D."/>
            <person name="Madern D."/>
            <person name="Eisen J.A."/>
            <person name="Darling A.E."/>
            <person name="Facciotti M.T."/>
        </authorList>
    </citation>
    <scope>NUCLEOTIDE SEQUENCE [LARGE SCALE GENOMIC DNA]</scope>
    <source>
        <strain evidence="2 3">JCM 10247</strain>
    </source>
</reference>
<name>M0DF28_9EURY</name>
<evidence type="ECO:0000313" key="2">
    <source>
        <dbReference type="EMBL" id="ELZ32774.1"/>
    </source>
</evidence>
<dbReference type="PATRIC" id="fig|1227486.3.peg.1537"/>
<sequence length="72" mass="8024">MYAALYRLGTGAYLLWLLLTVLLILGRYTPVPSFELVHSGVVAGAVVLTLIGSVRLLRTGYRRAARRFDERS</sequence>
<dbReference type="Proteomes" id="UP000011572">
    <property type="component" value="Unassembled WGS sequence"/>
</dbReference>
<comment type="caution">
    <text evidence="2">The sequence shown here is derived from an EMBL/GenBank/DDBJ whole genome shotgun (WGS) entry which is preliminary data.</text>
</comment>
<keyword evidence="1" id="KW-0812">Transmembrane</keyword>
<feature type="transmembrane region" description="Helical" evidence="1">
    <location>
        <begin position="36"/>
        <end position="57"/>
    </location>
</feature>
<dbReference type="EMBL" id="AOIW01000049">
    <property type="protein sequence ID" value="ELZ32774.1"/>
    <property type="molecule type" value="Genomic_DNA"/>
</dbReference>